<gene>
    <name evidence="1" type="ORF">EV182_000934</name>
</gene>
<dbReference type="Proteomes" id="UP001145114">
    <property type="component" value="Unassembled WGS sequence"/>
</dbReference>
<evidence type="ECO:0000313" key="2">
    <source>
        <dbReference type="Proteomes" id="UP001145114"/>
    </source>
</evidence>
<protein>
    <submittedName>
        <fullName evidence="1">Uncharacterized protein</fullName>
    </submittedName>
</protein>
<keyword evidence="2" id="KW-1185">Reference proteome</keyword>
<sequence>MSVVAYTESVWAESQDERWDDWEDDEMDTPMKCLFCSHTFQSAPTLFQHCEKIHGFDFLGTKKRLELDFYSCMRVVNYIRKMANENFAKVSGLMIDGTEEFLKDDEYLKPTMDEDALLYALDELDLDDAAAPAAPQVEGFEPPANEKEHNLMMRIKALEHIVGIKDKQLEYAQEQFDKYRKTVRTQFLEDLADGTSVVGSELGSLASQSAVAVPPARRPPVLSSDAYFDSYAHNDIHEQMLKDRVRTDGYRDFIYENKGVFKDKVVLDVGCGTGILSMFAARAGAKKVYAVDNSNIVEKARENIKDNELEDIVTVMQGQIEHVNLPVGSVDIIVSEWMGYFLLFEAMLDSVLVARDRFLAPGGLLAPSSSRIYLTAVSNEEYMNDRVHYWDNVYGFKMPAMKGPIYPEVLIEVVDPECVVANSAELVSFDHHKTKVAQLDFVSPFELIVTKECRVHALVGYFDVFFGRSPDDALPPADGDAAAATTYRPPAFTGSAKDRAQMLATRPDAAPIHGFTTGPHGEPTHWKQSMFLLASPIDAAAGDRIVGAFDCHKHAKAERELDINVYYRVVRAGEDLGPSDVGVPAIISSERFIKQSYRLR</sequence>
<evidence type="ECO:0000313" key="1">
    <source>
        <dbReference type="EMBL" id="KAJ1675610.1"/>
    </source>
</evidence>
<comment type="caution">
    <text evidence="1">The sequence shown here is derived from an EMBL/GenBank/DDBJ whole genome shotgun (WGS) entry which is preliminary data.</text>
</comment>
<accession>A0ACC1HJQ0</accession>
<name>A0ACC1HJQ0_9FUNG</name>
<proteinExistence type="predicted"/>
<organism evidence="1 2">
    <name type="scientific">Spiromyces aspiralis</name>
    <dbReference type="NCBI Taxonomy" id="68401"/>
    <lineage>
        <taxon>Eukaryota</taxon>
        <taxon>Fungi</taxon>
        <taxon>Fungi incertae sedis</taxon>
        <taxon>Zoopagomycota</taxon>
        <taxon>Kickxellomycotina</taxon>
        <taxon>Kickxellomycetes</taxon>
        <taxon>Kickxellales</taxon>
        <taxon>Kickxellaceae</taxon>
        <taxon>Spiromyces</taxon>
    </lineage>
</organism>
<dbReference type="EMBL" id="JAMZIH010005232">
    <property type="protein sequence ID" value="KAJ1675610.1"/>
    <property type="molecule type" value="Genomic_DNA"/>
</dbReference>
<reference evidence="1" key="1">
    <citation type="submission" date="2022-06" db="EMBL/GenBank/DDBJ databases">
        <title>Phylogenomic reconstructions and comparative analyses of Kickxellomycotina fungi.</title>
        <authorList>
            <person name="Reynolds N.K."/>
            <person name="Stajich J.E."/>
            <person name="Barry K."/>
            <person name="Grigoriev I.V."/>
            <person name="Crous P."/>
            <person name="Smith M.E."/>
        </authorList>
    </citation>
    <scope>NUCLEOTIDE SEQUENCE</scope>
    <source>
        <strain evidence="1">RSA 2271</strain>
    </source>
</reference>